<dbReference type="EMBL" id="AK094482">
    <property type="protein sequence ID" value="BAC04367.1"/>
    <property type="molecule type" value="mRNA"/>
</dbReference>
<protein>
    <submittedName>
        <fullName evidence="3">HCG1646817, isoform CRA_d</fullName>
    </submittedName>
    <submittedName>
        <fullName evidence="2">cDNA FLJ37163 fis, clone BRACE2026971</fullName>
    </submittedName>
</protein>
<reference evidence="3" key="3">
    <citation type="submission" date="2005-07" db="EMBL/GenBank/DDBJ databases">
        <authorList>
            <person name="Mural R.J."/>
            <person name="Istrail S."/>
            <person name="Sutton G."/>
            <person name="Florea L."/>
            <person name="Halpern A.L."/>
            <person name="Mobarry C.M."/>
            <person name="Lippert R."/>
            <person name="Walenz B."/>
            <person name="Shatkay H."/>
            <person name="Dew I."/>
            <person name="Miller J.R."/>
            <person name="Flanigan M.J."/>
            <person name="Edwards N.J."/>
            <person name="Bolanos R."/>
            <person name="Fasulo D."/>
            <person name="Halldorsson B.V."/>
            <person name="Hannenhalli S."/>
            <person name="Turner R."/>
            <person name="Yooseph S."/>
            <person name="Lu F."/>
            <person name="Nusskern D.R."/>
            <person name="Shue B.C."/>
            <person name="Zheng X.H."/>
            <person name="Zhong F."/>
            <person name="Delcher A.L."/>
            <person name="Huson D.H."/>
            <person name="Kravitz S.A."/>
            <person name="Mouchard L."/>
            <person name="Reinert K."/>
            <person name="Remington K.A."/>
            <person name="Clark A.G."/>
            <person name="Waterman M.S."/>
            <person name="Eichler E.E."/>
            <person name="Adams M.D."/>
            <person name="Hunkapiller M.W."/>
            <person name="Myers E.W."/>
            <person name="Venter J.C."/>
        </authorList>
    </citation>
    <scope>NUCLEOTIDE SEQUENCE</scope>
</reference>
<sequence length="241" mass="25640">MWVAPLQGSQASREVGATALPPASLGLAGLCSDNTAVAGPLQLSRAQFPCWPHYGIGPCVDTDELTPQMPPGRSPRLQWPNSCCVRNQLKESFLLSQTLQEFLVTGRGSDSGPQPLAGKGATSWVGMPSSSVGPARPSLRGSSEQLAWLRGIFSYRSSPPPSPQQSSPNQTRSRQVGLGFCQPPGQQGWVGRLGPVSAVLPGPRPGWEGTLVLISRLHFCASLCCHKQRSQPHFLDGESGH</sequence>
<proteinExistence type="evidence at transcript level"/>
<name>Q8N9G7_HUMAN</name>
<reference evidence="3" key="1">
    <citation type="journal article" date="2001" name="Science">
        <title>The sequence of the human genome.</title>
        <authorList>
            <person name="Venter J.C."/>
            <person name="Adams M.D."/>
            <person name="Myers E.W."/>
            <person name="Li P.W."/>
            <person name="Mural R.J."/>
            <person name="Sutton G.G."/>
            <person name="Smith H.O."/>
            <person name="Yandell M."/>
            <person name="Evans C.A."/>
            <person name="Holt R.A."/>
            <person name="Gocayne J.D."/>
            <person name="Amanatides P."/>
            <person name="Ballew R.M."/>
            <person name="Huson D.H."/>
            <person name="Wortman J.R."/>
            <person name="Zhang Q."/>
            <person name="Kodira C.D."/>
            <person name="Zheng X.H."/>
            <person name="Chen L."/>
            <person name="Skupski M."/>
            <person name="Subramanian G."/>
            <person name="Thomas P.D."/>
            <person name="Zhang J."/>
            <person name="Gabor Miklos G.L."/>
            <person name="Nelson C."/>
            <person name="Broder S."/>
            <person name="Clark A.G."/>
            <person name="Nadeau J."/>
            <person name="McKusick V.A."/>
            <person name="Zinder N."/>
            <person name="Levine A.J."/>
            <person name="Roberts R.J."/>
            <person name="Simon M."/>
            <person name="Slayman C."/>
            <person name="Hunkapiller M."/>
            <person name="Bolanos R."/>
            <person name="Delcher A."/>
            <person name="Dew I."/>
            <person name="Fasulo D."/>
            <person name="Flanigan M."/>
            <person name="Florea L."/>
            <person name="Halpern A."/>
            <person name="Hannenhalli S."/>
            <person name="Kravitz S."/>
            <person name="Levy S."/>
            <person name="Mobarry C."/>
            <person name="Reinert K."/>
            <person name="Remington K."/>
            <person name="Abu-Threideh J."/>
            <person name="Beasley E."/>
            <person name="Biddick K."/>
            <person name="Bonazzi V."/>
            <person name="Brandon R."/>
            <person name="Cargill M."/>
            <person name="Chandramouliswaran I."/>
            <person name="Charlab R."/>
            <person name="Chaturvedi K."/>
            <person name="Deng Z."/>
            <person name="Di Francesco V."/>
            <person name="Dunn P."/>
            <person name="Eilbeck K."/>
            <person name="Evangelista C."/>
            <person name="Gabrielian A.E."/>
            <person name="Gan W."/>
            <person name="Ge W."/>
            <person name="Gong F."/>
            <person name="Gu Z."/>
            <person name="Guan P."/>
            <person name="Heiman T.J."/>
            <person name="Higgins M.E."/>
            <person name="Ji R.R."/>
            <person name="Ke Z."/>
            <person name="Ketchum K.A."/>
            <person name="Lai Z."/>
            <person name="Lei Y."/>
            <person name="Li Z."/>
            <person name="Li J."/>
            <person name="Liang Y."/>
            <person name="Lin X."/>
            <person name="Lu F."/>
            <person name="Merkulov G.V."/>
            <person name="Milshina N."/>
            <person name="Moore H.M."/>
            <person name="Naik A.K."/>
            <person name="Narayan V.A."/>
            <person name="Neelam B."/>
            <person name="Nusskern D."/>
            <person name="Rusch D.B."/>
            <person name="Salzberg S."/>
            <person name="Shao W."/>
            <person name="Shue B."/>
            <person name="Sun J."/>
            <person name="Wang Z."/>
            <person name="Wang A."/>
            <person name="Wang X."/>
            <person name="Wang J."/>
            <person name="Wei M."/>
            <person name="Wides R."/>
            <person name="Xiao C."/>
            <person name="Yan C."/>
            <person name="Yao A."/>
            <person name="Ye J."/>
            <person name="Zhan M."/>
            <person name="Zhang W."/>
            <person name="Zhang H."/>
            <person name="Zhao Q."/>
            <person name="Zheng L."/>
            <person name="Zhong F."/>
            <person name="Zhong W."/>
            <person name="Zhu S."/>
            <person name="Zhao S."/>
            <person name="Gilbert D."/>
            <person name="Baumhueter S."/>
            <person name="Spier G."/>
            <person name="Carter C."/>
            <person name="Cravchik A."/>
            <person name="Woodage T."/>
            <person name="Ali F."/>
            <person name="An H."/>
            <person name="Awe A."/>
            <person name="Baldwin D."/>
            <person name="Baden H."/>
            <person name="Barnstead M."/>
            <person name="Barrow I."/>
            <person name="Beeson K."/>
            <person name="Busam D."/>
            <person name="Carver A."/>
            <person name="Center A."/>
            <person name="Cheng M.L."/>
            <person name="Curry L."/>
            <person name="Danaher S."/>
            <person name="Davenport L."/>
            <person name="Desilets R."/>
            <person name="Dietz S."/>
            <person name="Dodson K."/>
            <person name="Doup L."/>
            <person name="Ferriera S."/>
            <person name="Garg N."/>
            <person name="Gluecksmann A."/>
            <person name="Hart B."/>
            <person name="Haynes J."/>
            <person name="Haynes C."/>
            <person name="Heiner C."/>
            <person name="Hladun S."/>
            <person name="Hostin D."/>
            <person name="Houck J."/>
            <person name="Howland T."/>
            <person name="Ibegwam C."/>
            <person name="Johnson J."/>
            <person name="Kalush F."/>
            <person name="Kline L."/>
            <person name="Koduru S."/>
            <person name="Love A."/>
            <person name="Mann F."/>
            <person name="May D."/>
            <person name="McCawley S."/>
            <person name="McIntosh T."/>
            <person name="McMullen I."/>
            <person name="Moy M."/>
            <person name="Moy L."/>
            <person name="Murphy B."/>
            <person name="Nelson K."/>
            <person name="Pfannkoch C."/>
            <person name="Pratts E."/>
            <person name="Puri V."/>
            <person name="Qureshi H."/>
            <person name="Reardon M."/>
            <person name="Rodriguez R."/>
            <person name="Rogers Y.H."/>
            <person name="Romblad D."/>
            <person name="Ruhfel B."/>
            <person name="Scott R."/>
            <person name="Sitter C."/>
            <person name="Smallwood M."/>
            <person name="Stewart E."/>
            <person name="Strong R."/>
            <person name="Suh E."/>
            <person name="Thomas R."/>
            <person name="Tint N.N."/>
            <person name="Tse S."/>
            <person name="Vech C."/>
            <person name="Wang G."/>
            <person name="Wetter J."/>
            <person name="Williams S."/>
            <person name="Williams M."/>
            <person name="Windsor S."/>
            <person name="Winn-Deen E."/>
            <person name="Wolfe K."/>
            <person name="Zaveri J."/>
            <person name="Zaveri K."/>
            <person name="Abril J.F."/>
            <person name="Guigo R."/>
            <person name="Campbell M.J."/>
            <person name="Sjolander K.V."/>
            <person name="Karlak B."/>
            <person name="Kejariwal A."/>
            <person name="Mi H."/>
            <person name="Lazareva B."/>
            <person name="Hatton T."/>
            <person name="Narechania A."/>
            <person name="Diemer K."/>
            <person name="Muruganujan A."/>
            <person name="Guo N."/>
            <person name="Sato S."/>
            <person name="Bafna V."/>
            <person name="Istrail S."/>
            <person name="Lippert R."/>
            <person name="Schwartz R."/>
            <person name="Walenz B."/>
            <person name="Yooseph S."/>
            <person name="Allen D."/>
            <person name="Basu A."/>
            <person name="Baxendale J."/>
            <person name="Blick L."/>
            <person name="Caminha M."/>
            <person name="Carnes-Stine J."/>
            <person name="Caulk P."/>
            <person name="Chiang Y.H."/>
            <person name="Coyne M."/>
            <person name="Dahlke C."/>
            <person name="Mays A."/>
            <person name="Dombroski M."/>
            <person name="Donnelly M."/>
            <person name="Ely D."/>
            <person name="Esparham S."/>
            <person name="Fosler C."/>
            <person name="Gire H."/>
            <person name="Glanowski S."/>
            <person name="Glasser K."/>
            <person name="Glodek A."/>
            <person name="Gorokhov M."/>
            <person name="Graham K."/>
            <person name="Gropman B."/>
            <person name="Harris M."/>
            <person name="Heil J."/>
            <person name="Henderson S."/>
            <person name="Hoover J."/>
            <person name="Jennings D."/>
            <person name="Jordan C."/>
            <person name="Jordan J."/>
            <person name="Kasha J."/>
            <person name="Kagan L."/>
            <person name="Kraft C."/>
            <person name="Levitsky A."/>
            <person name="Lewis M."/>
            <person name="Liu X."/>
            <person name="Lopez J."/>
            <person name="Ma D."/>
            <person name="Majoros W."/>
            <person name="McDaniel J."/>
            <person name="Murphy S."/>
            <person name="Newman M."/>
            <person name="Nguyen T."/>
            <person name="Nguyen N."/>
            <person name="Nodell M."/>
            <person name="Pan S."/>
            <person name="Peck J."/>
            <person name="Peterson M."/>
            <person name="Rowe W."/>
            <person name="Sanders R."/>
            <person name="Scott J."/>
            <person name="Simpson M."/>
            <person name="Smith T."/>
            <person name="Sprague A."/>
            <person name="Stockwell T."/>
            <person name="Turner R."/>
            <person name="Venter E."/>
            <person name="Wang M."/>
            <person name="Wen M."/>
            <person name="Wu D."/>
            <person name="Wu M."/>
            <person name="Xia A."/>
            <person name="Zandieh A."/>
            <person name="Zhu X."/>
        </authorList>
    </citation>
    <scope>NUCLEOTIDE SEQUENCE</scope>
</reference>
<organism evidence="2">
    <name type="scientific">Homo sapiens</name>
    <name type="common">Human</name>
    <dbReference type="NCBI Taxonomy" id="9606"/>
    <lineage>
        <taxon>Eukaryota</taxon>
        <taxon>Metazoa</taxon>
        <taxon>Chordata</taxon>
        <taxon>Craniata</taxon>
        <taxon>Vertebrata</taxon>
        <taxon>Euteleostomi</taxon>
        <taxon>Mammalia</taxon>
        <taxon>Eutheria</taxon>
        <taxon>Euarchontoglires</taxon>
        <taxon>Primates</taxon>
        <taxon>Haplorrhini</taxon>
        <taxon>Catarrhini</taxon>
        <taxon>Hominidae</taxon>
        <taxon>Homo</taxon>
    </lineage>
</organism>
<evidence type="ECO:0000256" key="1">
    <source>
        <dbReference type="SAM" id="MobiDB-lite"/>
    </source>
</evidence>
<dbReference type="AlphaFoldDB" id="Q8N9G7"/>
<reference evidence="2" key="2">
    <citation type="journal article" date="2004" name="Nat. Genet.">
        <title>Complete sequencing and characterization of 21,243 full-length human cDNAs.</title>
        <authorList>
            <person name="Ota T."/>
            <person name="Suzuki Y."/>
            <person name="Nishikawa T."/>
            <person name="Otsuki T."/>
            <person name="Sugiyama T."/>
            <person name="Irie R."/>
            <person name="Wakamatsu A."/>
            <person name="Hayashi K."/>
            <person name="Sato H."/>
            <person name="Nagai K."/>
            <person name="Kimura K."/>
            <person name="Makita H."/>
            <person name="Sekine M."/>
            <person name="Obayashi M."/>
            <person name="Nishi T."/>
            <person name="Shibahara T."/>
            <person name="Tanaka T."/>
            <person name="Ishii S."/>
            <person name="Yamamoto J."/>
            <person name="Saito K."/>
            <person name="Kawai Y."/>
            <person name="Isono Y."/>
            <person name="Nakamura Y."/>
            <person name="Nagahari K."/>
            <person name="Murakami K."/>
            <person name="Yasuda T."/>
            <person name="Iwayanagi T."/>
            <person name="Wagatsuma M."/>
            <person name="Shiratori A."/>
            <person name="Sudo H."/>
            <person name="Hosoiri T."/>
            <person name="Kaku Y."/>
            <person name="Kodaira H."/>
            <person name="Kondo H."/>
            <person name="Sugawara M."/>
            <person name="Takahashi M."/>
            <person name="Kanda K."/>
            <person name="Yokoi T."/>
            <person name="Furuya T."/>
            <person name="Kikkawa E."/>
            <person name="Omura Y."/>
            <person name="Abe K."/>
            <person name="Kamihara K."/>
            <person name="Katsuta N."/>
            <person name="Sato K."/>
            <person name="Tanikawa M."/>
            <person name="Yamazaki M."/>
            <person name="Ninomiya K."/>
            <person name="Ishibashi T."/>
            <person name="Yamashita H."/>
            <person name="Murakawa K."/>
            <person name="Fujimori K."/>
            <person name="Tanai H."/>
            <person name="Kimata M."/>
            <person name="Watanabe M."/>
            <person name="Hiraoka S."/>
            <person name="Chiba Y."/>
            <person name="Ishida S."/>
            <person name="Ono Y."/>
            <person name="Takiguchi S."/>
            <person name="Watanabe S."/>
            <person name="Yosida M."/>
            <person name="Hotuta T."/>
            <person name="Kusano J."/>
            <person name="Kanehori K."/>
            <person name="Takahashi-Fujii A."/>
            <person name="Hara H."/>
            <person name="Tanase T."/>
            <person name="Nomura Y."/>
            <person name="Togiya S."/>
            <person name="Komai F."/>
            <person name="Hara R."/>
            <person name="Takeuchi K."/>
            <person name="Arita M."/>
            <person name="Imose N."/>
            <person name="Musashino K."/>
            <person name="Yuuki H."/>
            <person name="Oshima A."/>
            <person name="Sasaki N."/>
            <person name="Aotsuka S."/>
            <person name="Yoshikawa Y."/>
            <person name="Matsunawa H."/>
            <person name="Ichihara T."/>
            <person name="Shiohata N."/>
            <person name="Sano S."/>
            <person name="Moriya S."/>
            <person name="Momiyama H."/>
            <person name="Satoh N."/>
            <person name="Takami S."/>
            <person name="Terashima Y."/>
            <person name="Suzuki O."/>
            <person name="Nakagawa S."/>
            <person name="Senoh A."/>
            <person name="Mizoguchi H."/>
            <person name="Goto Y."/>
            <person name="Shimizu F."/>
            <person name="Wakebe H."/>
            <person name="Hishigaki H."/>
            <person name="Watanabe T."/>
            <person name="Sugiyama A."/>
            <person name="Takemoto M."/>
            <person name="Kawakami B."/>
            <person name="Yamazaki M."/>
            <person name="Watanabe K."/>
            <person name="Kumagai A."/>
            <person name="Itakura S."/>
            <person name="Fukuzumi Y."/>
            <person name="Fujimori Y."/>
            <person name="Komiyama M."/>
            <person name="Tashiro H."/>
            <person name="Tanigami A."/>
            <person name="Fujiwara T."/>
            <person name="Ono T."/>
            <person name="Yamada K."/>
            <person name="Fujii Y."/>
            <person name="Ozaki K."/>
            <person name="Hirao M."/>
            <person name="Ohmori Y."/>
            <person name="Kawabata A."/>
            <person name="Hikiji T."/>
            <person name="Kobatake N."/>
            <person name="Inagaki H."/>
            <person name="Ikema Y."/>
            <person name="Okamoto S."/>
            <person name="Okitani R."/>
            <person name="Kawakami T."/>
            <person name="Noguchi S."/>
            <person name="Itoh T."/>
            <person name="Shigeta K."/>
            <person name="Senba T."/>
            <person name="Matsumura K."/>
            <person name="Nakajima Y."/>
            <person name="Mizuno T."/>
            <person name="Morinaga M."/>
            <person name="Sasaki M."/>
            <person name="Togashi T."/>
            <person name="Oyama M."/>
            <person name="Hata H."/>
            <person name="Watanabe M."/>
            <person name="Komatsu T."/>
            <person name="Mizushima-Sugano J."/>
            <person name="Satoh T."/>
            <person name="Shirai Y."/>
            <person name="Takahashi Y."/>
            <person name="Nakagawa K."/>
            <person name="Okumura K."/>
            <person name="Nagase T."/>
            <person name="Nomura N."/>
            <person name="Kikuchi H."/>
            <person name="Masuho Y."/>
            <person name="Yamashita R."/>
            <person name="Nakai K."/>
            <person name="Yada T."/>
            <person name="Nakamura Y."/>
            <person name="Ohara O."/>
            <person name="Isogai T."/>
            <person name="Sugano S."/>
        </authorList>
    </citation>
    <scope>NUCLEOTIDE SEQUENCE</scope>
    <source>
        <tissue evidence="2">Cerebellum</tissue>
    </source>
</reference>
<evidence type="ECO:0000313" key="2">
    <source>
        <dbReference type="EMBL" id="BAC04367.1"/>
    </source>
</evidence>
<feature type="region of interest" description="Disordered" evidence="1">
    <location>
        <begin position="157"/>
        <end position="178"/>
    </location>
</feature>
<feature type="region of interest" description="Disordered" evidence="1">
    <location>
        <begin position="106"/>
        <end position="140"/>
    </location>
</feature>
<dbReference type="EMBL" id="CH471054">
    <property type="protein sequence ID" value="EAW98283.1"/>
    <property type="molecule type" value="Genomic_DNA"/>
</dbReference>
<evidence type="ECO:0000313" key="3">
    <source>
        <dbReference type="EMBL" id="EAW98283.1"/>
    </source>
</evidence>
<accession>Q8N9G7</accession>
<gene>
    <name evidence="3" type="ORF">hCG_1646817</name>
</gene>